<name>A0A3B0UQD2_9ZZZZ</name>
<dbReference type="PROSITE" id="PS51833">
    <property type="entry name" value="HDOD"/>
    <property type="match status" value="1"/>
</dbReference>
<sequence length="518" mass="58085">MTEEQKNTPSGRLTEIFAMINMSELPAMSHNVQELISLTCSSRSAAAELSRVILKDYSLTNKVLQVVNSAYYSLGRPCNSISRAVTILGFDAVRDLATAIALFEEFIKSGVDKDSISKLLTRSFLSGLQARDLAVEKNLNVIPEEAFICTLLHNLGKIIICLYLPDDYKNIVTKIKNGMSEDGAARAVLGDITLREIGEEVAKFWNLSNKVTMGMDNDPQAPRDKYDADGYLTNLADFSNNFVDRFCEGGDMEALLDRYGEMFSVDAEEVVAKLNECVAISEDISDSIRYGLNKLKIRGRLRNAEKNIKKGILSTRKPAEVDRAASESASVDDLRPEDVVHELNELPISKDKSVNDFIRELTETLMGPFNLNEFYVNLLEGLYRGIGFDRVILAIINVQPSKVSLMGRFGLGEIEPEAVKKFEHVITSTQFAIPQSLKLGKDMMIPANKPQAFPDNFQYMVKDRNVYLFPICLDKKGIGLIYLDRRRERPLLDKSRIKTVRLFRDFAVMAIRKVSSKG</sequence>
<dbReference type="InterPro" id="IPR052340">
    <property type="entry name" value="RNase_Y/CdgJ"/>
</dbReference>
<dbReference type="InterPro" id="IPR029016">
    <property type="entry name" value="GAF-like_dom_sf"/>
</dbReference>
<gene>
    <name evidence="2" type="ORF">MNBD_DELTA03-847</name>
</gene>
<dbReference type="Pfam" id="PF08668">
    <property type="entry name" value="HDOD"/>
    <property type="match status" value="1"/>
</dbReference>
<organism evidence="2">
    <name type="scientific">hydrothermal vent metagenome</name>
    <dbReference type="NCBI Taxonomy" id="652676"/>
    <lineage>
        <taxon>unclassified sequences</taxon>
        <taxon>metagenomes</taxon>
        <taxon>ecological metagenomes</taxon>
    </lineage>
</organism>
<proteinExistence type="predicted"/>
<dbReference type="AlphaFoldDB" id="A0A3B0UQD2"/>
<dbReference type="SUPFAM" id="SSF109604">
    <property type="entry name" value="HD-domain/PDEase-like"/>
    <property type="match status" value="1"/>
</dbReference>
<dbReference type="PANTHER" id="PTHR33525">
    <property type="match status" value="1"/>
</dbReference>
<protein>
    <recommendedName>
        <fullName evidence="1">HDOD domain-containing protein</fullName>
    </recommendedName>
</protein>
<reference evidence="2" key="1">
    <citation type="submission" date="2018-06" db="EMBL/GenBank/DDBJ databases">
        <authorList>
            <person name="Zhirakovskaya E."/>
        </authorList>
    </citation>
    <scope>NUCLEOTIDE SEQUENCE</scope>
</reference>
<feature type="domain" description="HDOD" evidence="1">
    <location>
        <begin position="25"/>
        <end position="221"/>
    </location>
</feature>
<dbReference type="Gene3D" id="3.30.450.40">
    <property type="match status" value="1"/>
</dbReference>
<dbReference type="SUPFAM" id="SSF55781">
    <property type="entry name" value="GAF domain-like"/>
    <property type="match status" value="1"/>
</dbReference>
<evidence type="ECO:0000313" key="2">
    <source>
        <dbReference type="EMBL" id="VAW33295.1"/>
    </source>
</evidence>
<dbReference type="Gene3D" id="1.10.3210.10">
    <property type="entry name" value="Hypothetical protein af1432"/>
    <property type="match status" value="1"/>
</dbReference>
<accession>A0A3B0UQD2</accession>
<dbReference type="EMBL" id="UOEX01000028">
    <property type="protein sequence ID" value="VAW33295.1"/>
    <property type="molecule type" value="Genomic_DNA"/>
</dbReference>
<dbReference type="InterPro" id="IPR013976">
    <property type="entry name" value="HDOD"/>
</dbReference>
<dbReference type="PANTHER" id="PTHR33525:SF3">
    <property type="entry name" value="RIBONUCLEASE Y"/>
    <property type="match status" value="1"/>
</dbReference>
<evidence type="ECO:0000259" key="1">
    <source>
        <dbReference type="PROSITE" id="PS51833"/>
    </source>
</evidence>